<accession>A9NS52</accession>
<dbReference type="AlphaFoldDB" id="A9NS52"/>
<proteinExistence type="evidence at transcript level"/>
<reference evidence="1" key="1">
    <citation type="journal article" date="2008" name="BMC Genomics">
        <title>A conifer genomics resource of 200,000 spruce (Picea spp.) ESTs and 6,464 high-quality, sequence-finished full-length cDNAs for Sitka spruce (Picea sitchensis).</title>
        <authorList>
            <person name="Ralph S.G."/>
            <person name="Chun H.J."/>
            <person name="Kolosova N."/>
            <person name="Cooper D."/>
            <person name="Oddy C."/>
            <person name="Ritland C.E."/>
            <person name="Kirkpatrick R."/>
            <person name="Moore R."/>
            <person name="Barber S."/>
            <person name="Holt R.A."/>
            <person name="Jones S.J."/>
            <person name="Marra M.A."/>
            <person name="Douglas C.J."/>
            <person name="Ritland K."/>
            <person name="Bohlmann J."/>
        </authorList>
    </citation>
    <scope>NUCLEOTIDE SEQUENCE</scope>
    <source>
        <tissue evidence="1">Bark</tissue>
    </source>
</reference>
<sequence>MVKMEDKPRQRAIFDSALRIIKSSPSAGALGAQSDDLIECEKLIS</sequence>
<organism evidence="1">
    <name type="scientific">Picea sitchensis</name>
    <name type="common">Sitka spruce</name>
    <name type="synonym">Pinus sitchensis</name>
    <dbReference type="NCBI Taxonomy" id="3332"/>
    <lineage>
        <taxon>Eukaryota</taxon>
        <taxon>Viridiplantae</taxon>
        <taxon>Streptophyta</taxon>
        <taxon>Embryophyta</taxon>
        <taxon>Tracheophyta</taxon>
        <taxon>Spermatophyta</taxon>
        <taxon>Pinopsida</taxon>
        <taxon>Pinidae</taxon>
        <taxon>Conifers I</taxon>
        <taxon>Pinales</taxon>
        <taxon>Pinaceae</taxon>
        <taxon>Picea</taxon>
    </lineage>
</organism>
<evidence type="ECO:0000313" key="1">
    <source>
        <dbReference type="EMBL" id="ABK23463.1"/>
    </source>
</evidence>
<name>A9NS52_PICSI</name>
<dbReference type="EMBL" id="EF084135">
    <property type="protein sequence ID" value="ABK23463.1"/>
    <property type="molecule type" value="mRNA"/>
</dbReference>
<protein>
    <submittedName>
        <fullName evidence="1">Uncharacterized protein</fullName>
    </submittedName>
</protein>